<comment type="cofactor">
    <cofactor evidence="1">
        <name>Mg(2+)</name>
        <dbReference type="ChEBI" id="CHEBI:18420"/>
    </cofactor>
</comment>
<evidence type="ECO:0000259" key="12">
    <source>
        <dbReference type="SMART" id="SM00471"/>
    </source>
</evidence>
<reference evidence="13 14" key="1">
    <citation type="journal article" date="2011" name="Stand. Genomic Sci.">
        <title>Complete genome sequence of the gliding freshwater bacterium Fluviicola taffensis type strain (RW262).</title>
        <authorList>
            <person name="Woyke T."/>
            <person name="Chertkov O."/>
            <person name="Lapidus A."/>
            <person name="Nolan M."/>
            <person name="Lucas S."/>
            <person name="Del Rio T.G."/>
            <person name="Tice H."/>
            <person name="Cheng J.F."/>
            <person name="Tapia R."/>
            <person name="Han C."/>
            <person name="Goodwin L."/>
            <person name="Pitluck S."/>
            <person name="Liolios K."/>
            <person name="Pagani I."/>
            <person name="Ivanova N."/>
            <person name="Huntemann M."/>
            <person name="Mavromatis K."/>
            <person name="Mikhailova N."/>
            <person name="Pati A."/>
            <person name="Chen A."/>
            <person name="Palaniappan K."/>
            <person name="Land M."/>
            <person name="Hauser L."/>
            <person name="Brambilla E.M."/>
            <person name="Rohde M."/>
            <person name="Mwirichia R."/>
            <person name="Sikorski J."/>
            <person name="Tindall B.J."/>
            <person name="Goker M."/>
            <person name="Bristow J."/>
            <person name="Eisen J.A."/>
            <person name="Markowitz V."/>
            <person name="Hugenholtz P."/>
            <person name="Klenk H.P."/>
            <person name="Kyrpides N.C."/>
        </authorList>
    </citation>
    <scope>NUCLEOTIDE SEQUENCE [LARGE SCALE GENOMIC DNA]</scope>
    <source>
        <strain evidence="14">DSM 16823 / RW262 / RW262</strain>
    </source>
</reference>
<dbReference type="Gene3D" id="1.10.3090.10">
    <property type="entry name" value="cca-adding enzyme, domain 2"/>
    <property type="match status" value="1"/>
</dbReference>
<keyword evidence="7" id="KW-0692">RNA repair</keyword>
<evidence type="ECO:0000256" key="8">
    <source>
        <dbReference type="ARBA" id="ARBA00022840"/>
    </source>
</evidence>
<keyword evidence="10 11" id="KW-0694">RNA-binding</keyword>
<name>F2IH42_FLUTR</name>
<dbReference type="CDD" id="cd00077">
    <property type="entry name" value="HDc"/>
    <property type="match status" value="1"/>
</dbReference>
<sequence>MQIENFAHKLKHPVFKVVSQIISEKGLEAYVIGGFVRDLLLERPSKDIDIVVVGNGMELAQAAGDKLRVKRVNLFKNFGTAQFNYKDLDVEFVGARKESYQRDSRKPIVEDGTLSDDQKRRDFTINALALDLRAESFGNLIDPFNGLADLEKGILRTPLDPNTTYSDDPLRMMRAIRFATQLDFQIEISSLKSILENSSRLEIISQERIVDELNKIILAEKPSRGFELLNSTKLLHQFFPEMIALHGTETRDGKSHKDNFYHTLEVLDNVAQHSDNLWLRWGAILHDIAKPPTKRFDSQVGWTFHGHEELGARMVPKIFTRLRLPLDAKMKYVQKLVRLHLRPISLVKSNVTDSAIRRLLFEAGDDIDDLMTLCNADITSKNEFKVKKYKKNFELVIEKLKAVEEKDHVRNFQPPISGDLIMKTFNLKPCGEIGIIKAKIKEAILEGEIPNDFEIAKELMFKIGEDIGLKINVE</sequence>
<dbReference type="InterPro" id="IPR006674">
    <property type="entry name" value="HD_domain"/>
</dbReference>
<dbReference type="GO" id="GO:0046872">
    <property type="term" value="F:metal ion binding"/>
    <property type="evidence" value="ECO:0007669"/>
    <property type="project" value="UniProtKB-KW"/>
</dbReference>
<keyword evidence="9" id="KW-0460">Magnesium</keyword>
<dbReference type="Pfam" id="PF01743">
    <property type="entry name" value="PolyA_pol"/>
    <property type="match status" value="1"/>
</dbReference>
<dbReference type="EMBL" id="CP002542">
    <property type="protein sequence ID" value="AEA45856.1"/>
    <property type="molecule type" value="Genomic_DNA"/>
</dbReference>
<dbReference type="Pfam" id="PF12627">
    <property type="entry name" value="PolyA_pol_RNAbd"/>
    <property type="match status" value="1"/>
</dbReference>
<keyword evidence="2 11" id="KW-0808">Transferase</keyword>
<dbReference type="GO" id="GO:0042245">
    <property type="term" value="P:RNA repair"/>
    <property type="evidence" value="ECO:0007669"/>
    <property type="project" value="UniProtKB-KW"/>
</dbReference>
<evidence type="ECO:0000313" key="13">
    <source>
        <dbReference type="EMBL" id="AEA45856.1"/>
    </source>
</evidence>
<dbReference type="NCBIfam" id="TIGR00277">
    <property type="entry name" value="HDIG"/>
    <property type="match status" value="1"/>
</dbReference>
<keyword evidence="3" id="KW-0819">tRNA processing</keyword>
<dbReference type="HOGENOM" id="CLU_015961_6_1_10"/>
<dbReference type="GO" id="GO:0016787">
    <property type="term" value="F:hydrolase activity"/>
    <property type="evidence" value="ECO:0007669"/>
    <property type="project" value="UniProtKB-KW"/>
</dbReference>
<protein>
    <submittedName>
        <fullName evidence="13">Polynucleotide adenylyltransferase/metal dependent phosphohydrolase</fullName>
    </submittedName>
</protein>
<dbReference type="KEGG" id="fte:Fluta_3892"/>
<dbReference type="SMART" id="SM00471">
    <property type="entry name" value="HDc"/>
    <property type="match status" value="1"/>
</dbReference>
<dbReference type="InterPro" id="IPR043519">
    <property type="entry name" value="NT_sf"/>
</dbReference>
<dbReference type="SUPFAM" id="SSF81891">
    <property type="entry name" value="Poly A polymerase C-terminal region-like"/>
    <property type="match status" value="1"/>
</dbReference>
<dbReference type="AlphaFoldDB" id="F2IH42"/>
<evidence type="ECO:0000256" key="9">
    <source>
        <dbReference type="ARBA" id="ARBA00022842"/>
    </source>
</evidence>
<gene>
    <name evidence="13" type="ordered locus">Fluta_3892</name>
</gene>
<keyword evidence="14" id="KW-1185">Reference proteome</keyword>
<keyword evidence="6" id="KW-0547">Nucleotide-binding</keyword>
<dbReference type="InterPro" id="IPR050124">
    <property type="entry name" value="tRNA_CCA-adding_enzyme"/>
</dbReference>
<dbReference type="GO" id="GO:0016779">
    <property type="term" value="F:nucleotidyltransferase activity"/>
    <property type="evidence" value="ECO:0007669"/>
    <property type="project" value="UniProtKB-KW"/>
</dbReference>
<accession>F2IH42</accession>
<dbReference type="Pfam" id="PF01966">
    <property type="entry name" value="HD"/>
    <property type="match status" value="1"/>
</dbReference>
<dbReference type="InterPro" id="IPR006675">
    <property type="entry name" value="HDIG_dom"/>
</dbReference>
<evidence type="ECO:0000256" key="10">
    <source>
        <dbReference type="ARBA" id="ARBA00022884"/>
    </source>
</evidence>
<dbReference type="SUPFAM" id="SSF81301">
    <property type="entry name" value="Nucleotidyltransferase"/>
    <property type="match status" value="1"/>
</dbReference>
<dbReference type="CDD" id="cd05398">
    <property type="entry name" value="NT_ClassII-CCAase"/>
    <property type="match status" value="1"/>
</dbReference>
<dbReference type="GO" id="GO:0005524">
    <property type="term" value="F:ATP binding"/>
    <property type="evidence" value="ECO:0007669"/>
    <property type="project" value="UniProtKB-KW"/>
</dbReference>
<feature type="domain" description="HD/PDEase" evidence="12">
    <location>
        <begin position="255"/>
        <end position="379"/>
    </location>
</feature>
<reference evidence="14" key="2">
    <citation type="submission" date="2011-02" db="EMBL/GenBank/DDBJ databases">
        <title>The complete genome of Fluviicola taffensis DSM 16823.</title>
        <authorList>
            <consortium name="US DOE Joint Genome Institute (JGI-PGF)"/>
            <person name="Lucas S."/>
            <person name="Copeland A."/>
            <person name="Lapidus A."/>
            <person name="Bruce D."/>
            <person name="Goodwin L."/>
            <person name="Pitluck S."/>
            <person name="Kyrpides N."/>
            <person name="Mavromatis K."/>
            <person name="Ivanova N."/>
            <person name="Mikhailova N."/>
            <person name="Pagani I."/>
            <person name="Chertkov O."/>
            <person name="Detter J.C."/>
            <person name="Han C."/>
            <person name="Tapia R."/>
            <person name="Land M."/>
            <person name="Hauser L."/>
            <person name="Markowitz V."/>
            <person name="Cheng J.-F."/>
            <person name="Hugenholtz P."/>
            <person name="Woyke T."/>
            <person name="Wu D."/>
            <person name="Tindall B."/>
            <person name="Pomrenke H.G."/>
            <person name="Brambilla E."/>
            <person name="Klenk H.-P."/>
            <person name="Eisen J.A."/>
        </authorList>
    </citation>
    <scope>NUCLEOTIDE SEQUENCE [LARGE SCALE GENOMIC DNA]</scope>
    <source>
        <strain evidence="14">DSM 16823 / RW262 / RW262</strain>
    </source>
</reference>
<evidence type="ECO:0000256" key="2">
    <source>
        <dbReference type="ARBA" id="ARBA00022679"/>
    </source>
</evidence>
<keyword evidence="5" id="KW-0479">Metal-binding</keyword>
<dbReference type="FunFam" id="3.30.460.10:FF:000033">
    <property type="entry name" value="Poly A polymerase head domain protein"/>
    <property type="match status" value="1"/>
</dbReference>
<comment type="similarity">
    <text evidence="11">Belongs to the tRNA nucleotidyltransferase/poly(A) polymerase family.</text>
</comment>
<dbReference type="PANTHER" id="PTHR47545">
    <property type="entry name" value="MULTIFUNCTIONAL CCA PROTEIN"/>
    <property type="match status" value="1"/>
</dbReference>
<organism evidence="13 14">
    <name type="scientific">Fluviicola taffensis (strain DSM 16823 / NCIMB 13979 / RW262)</name>
    <dbReference type="NCBI Taxonomy" id="755732"/>
    <lineage>
        <taxon>Bacteria</taxon>
        <taxon>Pseudomonadati</taxon>
        <taxon>Bacteroidota</taxon>
        <taxon>Flavobacteriia</taxon>
        <taxon>Flavobacteriales</taxon>
        <taxon>Crocinitomicaceae</taxon>
        <taxon>Fluviicola</taxon>
    </lineage>
</organism>
<proteinExistence type="inferred from homology"/>
<dbReference type="InterPro" id="IPR002646">
    <property type="entry name" value="PolA_pol_head_dom"/>
</dbReference>
<evidence type="ECO:0000256" key="4">
    <source>
        <dbReference type="ARBA" id="ARBA00022695"/>
    </source>
</evidence>
<evidence type="ECO:0000256" key="1">
    <source>
        <dbReference type="ARBA" id="ARBA00001946"/>
    </source>
</evidence>
<evidence type="ECO:0000256" key="3">
    <source>
        <dbReference type="ARBA" id="ARBA00022694"/>
    </source>
</evidence>
<dbReference type="GO" id="GO:0003723">
    <property type="term" value="F:RNA binding"/>
    <property type="evidence" value="ECO:0007669"/>
    <property type="project" value="UniProtKB-KW"/>
</dbReference>
<dbReference type="InterPro" id="IPR032828">
    <property type="entry name" value="PolyA_RNA-bd"/>
</dbReference>
<keyword evidence="8" id="KW-0067">ATP-binding</keyword>
<evidence type="ECO:0000256" key="6">
    <source>
        <dbReference type="ARBA" id="ARBA00022741"/>
    </source>
</evidence>
<keyword evidence="4 13" id="KW-0548">Nucleotidyltransferase</keyword>
<evidence type="ECO:0000313" key="14">
    <source>
        <dbReference type="Proteomes" id="UP000007463"/>
    </source>
</evidence>
<dbReference type="OrthoDB" id="9805698at2"/>
<dbReference type="eggNOG" id="COG0617">
    <property type="taxonomic scope" value="Bacteria"/>
</dbReference>
<dbReference type="InterPro" id="IPR003607">
    <property type="entry name" value="HD/PDEase_dom"/>
</dbReference>
<dbReference type="STRING" id="755732.Fluta_3892"/>
<evidence type="ECO:0000256" key="5">
    <source>
        <dbReference type="ARBA" id="ARBA00022723"/>
    </source>
</evidence>
<keyword evidence="13" id="KW-0378">Hydrolase</keyword>
<dbReference type="RefSeq" id="WP_013688614.1">
    <property type="nucleotide sequence ID" value="NC_015321.1"/>
</dbReference>
<evidence type="ECO:0000256" key="11">
    <source>
        <dbReference type="RuleBase" id="RU003953"/>
    </source>
</evidence>
<dbReference type="Proteomes" id="UP000007463">
    <property type="component" value="Chromosome"/>
</dbReference>
<dbReference type="Gene3D" id="3.30.460.10">
    <property type="entry name" value="Beta Polymerase, domain 2"/>
    <property type="match status" value="1"/>
</dbReference>
<evidence type="ECO:0000256" key="7">
    <source>
        <dbReference type="ARBA" id="ARBA00022800"/>
    </source>
</evidence>
<dbReference type="PANTHER" id="PTHR47545:SF1">
    <property type="entry name" value="MULTIFUNCTIONAL CCA PROTEIN"/>
    <property type="match status" value="1"/>
</dbReference>
<dbReference type="GO" id="GO:0008033">
    <property type="term" value="P:tRNA processing"/>
    <property type="evidence" value="ECO:0007669"/>
    <property type="project" value="UniProtKB-KW"/>
</dbReference>